<keyword evidence="5 9" id="KW-0997">Cell inner membrane</keyword>
<evidence type="ECO:0000256" key="4">
    <source>
        <dbReference type="ARBA" id="ARBA00022475"/>
    </source>
</evidence>
<dbReference type="RefSeq" id="WP_143870889.1">
    <property type="nucleotide sequence ID" value="NZ_CP041660.1"/>
</dbReference>
<dbReference type="InterPro" id="IPR027463">
    <property type="entry name" value="AcrB_DN_DC_subdom"/>
</dbReference>
<dbReference type="SUPFAM" id="SSF82693">
    <property type="entry name" value="Multidrug efflux transporter AcrB pore domain, PN1, PN2, PC1 and PC2 subdomains"/>
    <property type="match status" value="3"/>
</dbReference>
<keyword evidence="6 9" id="KW-0812">Transmembrane</keyword>
<evidence type="ECO:0000313" key="11">
    <source>
        <dbReference type="Proteomes" id="UP001467690"/>
    </source>
</evidence>
<dbReference type="NCBIfam" id="NF000282">
    <property type="entry name" value="RND_permease_1"/>
    <property type="match status" value="1"/>
</dbReference>
<organism evidence="10 11">
    <name type="scientific">Catenovulum sediminis</name>
    <dbReference type="NCBI Taxonomy" id="1740262"/>
    <lineage>
        <taxon>Bacteria</taxon>
        <taxon>Pseudomonadati</taxon>
        <taxon>Pseudomonadota</taxon>
        <taxon>Gammaproteobacteria</taxon>
        <taxon>Alteromonadales</taxon>
        <taxon>Alteromonadaceae</taxon>
        <taxon>Catenovulum</taxon>
    </lineage>
</organism>
<name>A0ABV1RN03_9ALTE</name>
<dbReference type="Gene3D" id="3.30.70.1320">
    <property type="entry name" value="Multidrug efflux transporter AcrB pore domain like"/>
    <property type="match status" value="1"/>
</dbReference>
<feature type="transmembrane region" description="Helical" evidence="9">
    <location>
        <begin position="896"/>
        <end position="916"/>
    </location>
</feature>
<evidence type="ECO:0000313" key="10">
    <source>
        <dbReference type="EMBL" id="MER2494334.1"/>
    </source>
</evidence>
<comment type="subcellular location">
    <subcellularLocation>
        <location evidence="1 9">Cell inner membrane</location>
        <topology evidence="1 9">Multi-pass membrane protein</topology>
    </subcellularLocation>
</comment>
<reference evidence="10 11" key="1">
    <citation type="submission" date="2024-06" db="EMBL/GenBank/DDBJ databases">
        <authorList>
            <person name="Chen R.Y."/>
        </authorList>
    </citation>
    <scope>NUCLEOTIDE SEQUENCE [LARGE SCALE GENOMIC DNA]</scope>
    <source>
        <strain evidence="10 11">D2</strain>
    </source>
</reference>
<feature type="transmembrane region" description="Helical" evidence="9">
    <location>
        <begin position="922"/>
        <end position="943"/>
    </location>
</feature>
<dbReference type="PANTHER" id="PTHR32063">
    <property type="match status" value="1"/>
</dbReference>
<dbReference type="SUPFAM" id="SSF82866">
    <property type="entry name" value="Multidrug efflux transporter AcrB transmembrane domain"/>
    <property type="match status" value="2"/>
</dbReference>
<evidence type="ECO:0000256" key="1">
    <source>
        <dbReference type="ARBA" id="ARBA00004429"/>
    </source>
</evidence>
<dbReference type="InterPro" id="IPR004764">
    <property type="entry name" value="MdtF-like"/>
</dbReference>
<feature type="transmembrane region" description="Helical" evidence="9">
    <location>
        <begin position="1003"/>
        <end position="1026"/>
    </location>
</feature>
<dbReference type="Gene3D" id="3.30.2090.10">
    <property type="entry name" value="Multidrug efflux transporter AcrB TolC docking domain, DN and DC subdomains"/>
    <property type="match status" value="2"/>
</dbReference>
<keyword evidence="3 9" id="KW-0813">Transport</keyword>
<dbReference type="Gene3D" id="1.20.1640.10">
    <property type="entry name" value="Multidrug efflux transporter AcrB transmembrane domain"/>
    <property type="match status" value="2"/>
</dbReference>
<feature type="transmembrane region" description="Helical" evidence="9">
    <location>
        <begin position="12"/>
        <end position="32"/>
    </location>
</feature>
<dbReference type="PRINTS" id="PR00702">
    <property type="entry name" value="ACRIFLAVINRP"/>
</dbReference>
<evidence type="ECO:0000256" key="3">
    <source>
        <dbReference type="ARBA" id="ARBA00022448"/>
    </source>
</evidence>
<dbReference type="Pfam" id="PF00873">
    <property type="entry name" value="ACR_tran"/>
    <property type="match status" value="1"/>
</dbReference>
<evidence type="ECO:0000256" key="9">
    <source>
        <dbReference type="RuleBase" id="RU364070"/>
    </source>
</evidence>
<keyword evidence="8 9" id="KW-0472">Membrane</keyword>
<proteinExistence type="inferred from homology"/>
<sequence>MAKTFIDRPILAWVMAIMIMMAGALSIFRLPISQYPNVAPPSVAINANYPGASARVVQDTVVQVIEQSLTGIDGVQYISSNSDSSGNANITLTFDADTDPDIAQVQVQNKLQKSMPLLPAPVQQNGVSVSKSSAGFLMVIGFYSADGRMNRNDISDYIASNIRDQVSRIDGVGQVSFFGSQYAMRIWLNPVKMLQYEVTTADVVNAIKAQNAQIAAGELGGAPAVEGQQINASIIVQTGLTNADEFADIFLKVMPDGATVKLSDVARVELGGDSYQLLTEYNDQPAAGLGIALAAGANALQTSEAIRAKIAELEGFFPHGLKAVFPYDTTPFVKLSIYSVVQTLLEAIVLVFLVMYLFLQNFRATIIPTIAVPVVLLGTFSILWMFGFSINTLTMFGMVLAIGLLVDDAIVVVENVERVMHEEGLSPREATRKSMQQITSALIGIALVLSAVFVPMAFFGGSTGVIYRQFSITIVSSMVLSVIVALTLTPALCATLLKPVEQHGKPERGFFAWFNRMFERSSSGYQSMLTRILRKTARYMLIYAVIIGALVYMFNRLPTAFLPDEDQGIMFTQMVLPQGASQERSAQVMEQIEDYYLINEKENISSIFSVIGFSFSGNGQNNGIVFARLTDWDDRTRDDQHVQAIAGRAMGYFSQLKEAMVFAFVPPAISQLGTASGFNFQLQDLGGLGHDKLFEARNQLLGMASQDPRLMGVRPNGQDNVAQFKIDIDQQKALSMGVSLETINQTFATAWASSYVNDFVDRGRVKRVYVQADAPYRMMPEDLDYWYVKNNQGEMVALSTFATGRWIYGSPKLERYNGAPSMQILGQAAPGLSSGDAMQAMAEHAAKLPPGIGYQWSGMSLQEQVSGAQAPMLYALSILVVFLCLAALYESWSVPFAVMMVVPLGVLGALVFAMARGLSNDVYFQVGLLTTIGLASKNAILIVEFAKTLHEKGHGIIESTIEAARLRLRPIIMTSMAFMLGVTPLVIATGAGSGSQNAIGTGVFGGMFSATVLAIFFVPVFFTIVFKLSHKKSN</sequence>
<dbReference type="SUPFAM" id="SSF82714">
    <property type="entry name" value="Multidrug efflux transporter AcrB TolC docking domain, DN and DC subdomains"/>
    <property type="match status" value="2"/>
</dbReference>
<protein>
    <recommendedName>
        <fullName evidence="9">Efflux pump membrane transporter</fullName>
    </recommendedName>
</protein>
<evidence type="ECO:0000256" key="6">
    <source>
        <dbReference type="ARBA" id="ARBA00022692"/>
    </source>
</evidence>
<feature type="transmembrane region" description="Helical" evidence="9">
    <location>
        <begin position="366"/>
        <end position="387"/>
    </location>
</feature>
<gene>
    <name evidence="10" type="ORF">ABS311_20870</name>
</gene>
<feature type="transmembrane region" description="Helical" evidence="9">
    <location>
        <begin position="536"/>
        <end position="554"/>
    </location>
</feature>
<dbReference type="Gene3D" id="3.30.70.1430">
    <property type="entry name" value="Multidrug efflux transporter AcrB pore domain"/>
    <property type="match status" value="2"/>
</dbReference>
<keyword evidence="4" id="KW-1003">Cell membrane</keyword>
<dbReference type="PANTHER" id="PTHR32063:SF13">
    <property type="entry name" value="MULTIDRUG EFFLUX PUMP SUBUNIT ACRB-RELATED"/>
    <property type="match status" value="1"/>
</dbReference>
<feature type="transmembrane region" description="Helical" evidence="9">
    <location>
        <begin position="971"/>
        <end position="991"/>
    </location>
</feature>
<dbReference type="EMBL" id="JBELOE010000287">
    <property type="protein sequence ID" value="MER2494334.1"/>
    <property type="molecule type" value="Genomic_DNA"/>
</dbReference>
<keyword evidence="7 9" id="KW-1133">Transmembrane helix</keyword>
<dbReference type="Proteomes" id="UP001467690">
    <property type="component" value="Unassembled WGS sequence"/>
</dbReference>
<feature type="transmembrane region" description="Helical" evidence="9">
    <location>
        <begin position="872"/>
        <end position="889"/>
    </location>
</feature>
<dbReference type="InterPro" id="IPR001036">
    <property type="entry name" value="Acrflvin-R"/>
</dbReference>
<evidence type="ECO:0000256" key="5">
    <source>
        <dbReference type="ARBA" id="ARBA00022519"/>
    </source>
</evidence>
<feature type="transmembrane region" description="Helical" evidence="9">
    <location>
        <begin position="393"/>
        <end position="416"/>
    </location>
</feature>
<evidence type="ECO:0000256" key="8">
    <source>
        <dbReference type="ARBA" id="ARBA00023136"/>
    </source>
</evidence>
<feature type="transmembrane region" description="Helical" evidence="9">
    <location>
        <begin position="335"/>
        <end position="359"/>
    </location>
</feature>
<feature type="transmembrane region" description="Helical" evidence="9">
    <location>
        <begin position="470"/>
        <end position="497"/>
    </location>
</feature>
<dbReference type="Gene3D" id="3.30.70.1440">
    <property type="entry name" value="Multidrug efflux transporter AcrB pore domain"/>
    <property type="match status" value="1"/>
</dbReference>
<accession>A0ABV1RN03</accession>
<comment type="similarity">
    <text evidence="2 9">Belongs to the resistance-nodulation-cell division (RND) (TC 2.A.6) family.</text>
</comment>
<evidence type="ECO:0000256" key="7">
    <source>
        <dbReference type="ARBA" id="ARBA00022989"/>
    </source>
</evidence>
<comment type="caution">
    <text evidence="10">The sequence shown here is derived from an EMBL/GenBank/DDBJ whole genome shotgun (WGS) entry which is preliminary data.</text>
</comment>
<evidence type="ECO:0000256" key="2">
    <source>
        <dbReference type="ARBA" id="ARBA00010942"/>
    </source>
</evidence>
<dbReference type="NCBIfam" id="TIGR00915">
    <property type="entry name" value="2A0602"/>
    <property type="match status" value="1"/>
</dbReference>
<keyword evidence="11" id="KW-1185">Reference proteome</keyword>
<feature type="transmembrane region" description="Helical" evidence="9">
    <location>
        <begin position="437"/>
        <end position="458"/>
    </location>
</feature>